<feature type="region of interest" description="Disordered" evidence="1">
    <location>
        <begin position="104"/>
        <end position="134"/>
    </location>
</feature>
<evidence type="ECO:0000256" key="1">
    <source>
        <dbReference type="SAM" id="MobiDB-lite"/>
    </source>
</evidence>
<dbReference type="Proteomes" id="UP000516513">
    <property type="component" value="Segment"/>
</dbReference>
<keyword evidence="3" id="KW-1185">Reference proteome</keyword>
<name>A0A7L8G728_9CAUD</name>
<organism evidence="2 3">
    <name type="scientific">Rhizobium phage Paso</name>
    <dbReference type="NCBI Taxonomy" id="2767574"/>
    <lineage>
        <taxon>Viruses</taxon>
        <taxon>Duplodnaviria</taxon>
        <taxon>Heunggongvirae</taxon>
        <taxon>Uroviricota</taxon>
        <taxon>Caudoviricetes</taxon>
        <taxon>Autographivirales</taxon>
        <taxon>Dunnvirinae</taxon>
        <taxon>Pasovirus</taxon>
        <taxon>Pasovirus paso</taxon>
    </lineage>
</organism>
<evidence type="ECO:0000313" key="3">
    <source>
        <dbReference type="Proteomes" id="UP000516513"/>
    </source>
</evidence>
<gene>
    <name evidence="2" type="ORF">CPT_Paso_021</name>
</gene>
<sequence length="608" mass="67761">MSRMRSAMHIWFDENQSTITEDNAFQKFMEFSLHMMHNGYMNLTAIKPYLPANFNWVAKRHWAGLWACAKTDYRGALPAGTTHRKRVPHLYAVETGIVGPVRVSSKGTNQQQIAKEKPVTDDPRPIAGGVLSDPSESRERLEGKRFILTSAQNNTHLHEDFWNALQTFAAERGATMLVSRFTYNKNAWREGTVPEGVNATTEGDTGIWYDPRIIPYICDRQVKLADGLVFCGELDILPTAATPLESLRNYTGPNSGIVPHAKVHMVSQATMLDEDAKLLYSTGTVTLRNYIDRKAGQVATFHHTFAAAYVEVDKDGDWFVRQLIADDNGVFYDLDTAYGPGWSRPATEFGDTVVTLGDIHIEKVDAVAVAGAIEMTQFVKAKHVTVHDLIDFTPRNHHNIRDPHFLVEQHYQGVATVEKGMALGARFLVGLGAALPNTKLHVIRSNHDQAFERWLKNVDAFHDPANATYWCIANAEKLDAIRNGRTLDVFVWAMHYAAASEGFKFTNVKFVQEDESVVINDIEHGMHGHRGPNGSRGNPKAYRQMGRKVNTAHTHSAGVIDGVWTAGTLSLLRLGYNAGPSSWSHSSIITYPSGKRAIITQRGAKWRA</sequence>
<evidence type="ECO:0008006" key="4">
    <source>
        <dbReference type="Google" id="ProtNLM"/>
    </source>
</evidence>
<accession>A0A7L8G728</accession>
<feature type="compositionally biased region" description="Basic and acidic residues" evidence="1">
    <location>
        <begin position="114"/>
        <end position="124"/>
    </location>
</feature>
<reference evidence="2 3" key="1">
    <citation type="submission" date="2020-07" db="EMBL/GenBank/DDBJ databases">
        <title>Complete genome sequence of Rhizobium japonicum phage Paso.</title>
        <authorList>
            <person name="McBee D.B."/>
            <person name="Ravindran A."/>
            <person name="Newkirk H."/>
            <person name="Gonzalez C."/>
            <person name="Young R."/>
            <person name="Liu M."/>
        </authorList>
    </citation>
    <scope>NUCLEOTIDE SEQUENCE [LARGE SCALE GENOMIC DNA]</scope>
</reference>
<evidence type="ECO:0000313" key="2">
    <source>
        <dbReference type="EMBL" id="QOE32138.1"/>
    </source>
</evidence>
<protein>
    <recommendedName>
        <fullName evidence="4">A1 protein</fullName>
    </recommendedName>
</protein>
<dbReference type="EMBL" id="MT708546">
    <property type="protein sequence ID" value="QOE32138.1"/>
    <property type="molecule type" value="Genomic_DNA"/>
</dbReference>
<proteinExistence type="predicted"/>